<name>A0A4R6S8M7_9MICO</name>
<evidence type="ECO:0000313" key="6">
    <source>
        <dbReference type="EMBL" id="TDP95657.1"/>
    </source>
</evidence>
<dbReference type="GO" id="GO:0016020">
    <property type="term" value="C:membrane"/>
    <property type="evidence" value="ECO:0007669"/>
    <property type="project" value="UniProtKB-SubCell"/>
</dbReference>
<dbReference type="RefSeq" id="WP_132201780.1">
    <property type="nucleotide sequence ID" value="NZ_JAOQNO010000001.1"/>
</dbReference>
<dbReference type="PANTHER" id="PTHR30168">
    <property type="entry name" value="PUTATIVE MEMBRANE PROTEIN YPFJ"/>
    <property type="match status" value="1"/>
</dbReference>
<evidence type="ECO:0000256" key="3">
    <source>
        <dbReference type="ARBA" id="ARBA00022989"/>
    </source>
</evidence>
<dbReference type="InterPro" id="IPR007343">
    <property type="entry name" value="Uncharacterised_pept_Zn_put"/>
</dbReference>
<evidence type="ECO:0000313" key="7">
    <source>
        <dbReference type="Proteomes" id="UP000295601"/>
    </source>
</evidence>
<evidence type="ECO:0000256" key="4">
    <source>
        <dbReference type="ARBA" id="ARBA00023136"/>
    </source>
</evidence>
<keyword evidence="4 5" id="KW-0472">Membrane</keyword>
<evidence type="ECO:0000256" key="5">
    <source>
        <dbReference type="SAM" id="Phobius"/>
    </source>
</evidence>
<sequence>MTFNDNVRIDTSKVSKRGGAKRGGIIAGGGIGIVAILLAIGSQVLGVNLNGFAPAVNQALGAGSALSEPASGELEGCASGADANTDVECRMAAASDSLDRYWQSQVGNYRAPAPVVLFSGQTQSACGAASSATGPFYCPADEAIYIDVAFFDTLSQDYGASNGSLSQMYVLAHEWGHHISNLIGSLQSVGRESGPASGSVRLELQADCFAGAWVQSASTVTDDQGVPFLKPVTQQEIADAMSAAAAVGDDHIMESAGVGVNPERFTHGTSEQRQRWFQTGFTQGPTACGTFDVPASQL</sequence>
<organism evidence="6 7">
    <name type="scientific">Leucobacter luti</name>
    <dbReference type="NCBI Taxonomy" id="340320"/>
    <lineage>
        <taxon>Bacteria</taxon>
        <taxon>Bacillati</taxon>
        <taxon>Actinomycetota</taxon>
        <taxon>Actinomycetes</taxon>
        <taxon>Micrococcales</taxon>
        <taxon>Microbacteriaceae</taxon>
        <taxon>Leucobacter</taxon>
    </lineage>
</organism>
<evidence type="ECO:0000256" key="2">
    <source>
        <dbReference type="ARBA" id="ARBA00022692"/>
    </source>
</evidence>
<reference evidence="6 7" key="1">
    <citation type="submission" date="2019-03" db="EMBL/GenBank/DDBJ databases">
        <title>Genomic analyses of the natural microbiome of Caenorhabditis elegans.</title>
        <authorList>
            <person name="Samuel B."/>
        </authorList>
    </citation>
    <scope>NUCLEOTIDE SEQUENCE [LARGE SCALE GENOMIC DNA]</scope>
    <source>
        <strain evidence="6 7">JUb18</strain>
    </source>
</reference>
<dbReference type="EMBL" id="SNYA01000001">
    <property type="protein sequence ID" value="TDP95657.1"/>
    <property type="molecule type" value="Genomic_DNA"/>
</dbReference>
<gene>
    <name evidence="6" type="ORF">EDF62_0350</name>
</gene>
<keyword evidence="7" id="KW-1185">Reference proteome</keyword>
<dbReference type="OrthoDB" id="9774900at2"/>
<dbReference type="PANTHER" id="PTHR30168:SF0">
    <property type="entry name" value="INNER MEMBRANE PROTEIN"/>
    <property type="match status" value="1"/>
</dbReference>
<dbReference type="Proteomes" id="UP000295601">
    <property type="component" value="Unassembled WGS sequence"/>
</dbReference>
<dbReference type="Pfam" id="PF04228">
    <property type="entry name" value="Zn_peptidase"/>
    <property type="match status" value="1"/>
</dbReference>
<feature type="transmembrane region" description="Helical" evidence="5">
    <location>
        <begin position="23"/>
        <end position="45"/>
    </location>
</feature>
<comment type="caution">
    <text evidence="6">The sequence shown here is derived from an EMBL/GenBank/DDBJ whole genome shotgun (WGS) entry which is preliminary data.</text>
</comment>
<keyword evidence="2 5" id="KW-0812">Transmembrane</keyword>
<keyword evidence="3 5" id="KW-1133">Transmembrane helix</keyword>
<comment type="subcellular location">
    <subcellularLocation>
        <location evidence="1">Membrane</location>
        <topology evidence="1">Single-pass membrane protein</topology>
    </subcellularLocation>
</comment>
<evidence type="ECO:0000256" key="1">
    <source>
        <dbReference type="ARBA" id="ARBA00004167"/>
    </source>
</evidence>
<dbReference type="AlphaFoldDB" id="A0A4R6S8M7"/>
<protein>
    <recommendedName>
        <fullName evidence="8">Neutral zinc metallopeptidase</fullName>
    </recommendedName>
</protein>
<proteinExistence type="predicted"/>
<evidence type="ECO:0008006" key="8">
    <source>
        <dbReference type="Google" id="ProtNLM"/>
    </source>
</evidence>
<accession>A0A4R6S8M7</accession>